<dbReference type="Proteomes" id="UP000792457">
    <property type="component" value="Unassembled WGS sequence"/>
</dbReference>
<dbReference type="EMBL" id="KZ308262">
    <property type="protein sequence ID" value="KAG8225992.1"/>
    <property type="molecule type" value="Genomic_DNA"/>
</dbReference>
<evidence type="ECO:0000259" key="2">
    <source>
        <dbReference type="Pfam" id="PF13231"/>
    </source>
</evidence>
<keyword evidence="1" id="KW-0812">Transmembrane</keyword>
<comment type="caution">
    <text evidence="3">The sequence shown here is derived from an EMBL/GenBank/DDBJ whole genome shotgun (WGS) entry which is preliminary data.</text>
</comment>
<organism evidence="3 4">
    <name type="scientific">Ladona fulva</name>
    <name type="common">Scarce chaser dragonfly</name>
    <name type="synonym">Libellula fulva</name>
    <dbReference type="NCBI Taxonomy" id="123851"/>
    <lineage>
        <taxon>Eukaryota</taxon>
        <taxon>Metazoa</taxon>
        <taxon>Ecdysozoa</taxon>
        <taxon>Arthropoda</taxon>
        <taxon>Hexapoda</taxon>
        <taxon>Insecta</taxon>
        <taxon>Pterygota</taxon>
        <taxon>Palaeoptera</taxon>
        <taxon>Odonata</taxon>
        <taxon>Epiprocta</taxon>
        <taxon>Anisoptera</taxon>
        <taxon>Libelluloidea</taxon>
        <taxon>Libellulidae</taxon>
        <taxon>Ladona</taxon>
    </lineage>
</organism>
<feature type="transmembrane region" description="Helical" evidence="1">
    <location>
        <begin position="239"/>
        <end position="256"/>
    </location>
</feature>
<dbReference type="GO" id="GO:0000030">
    <property type="term" value="F:mannosyltransferase activity"/>
    <property type="evidence" value="ECO:0007669"/>
    <property type="project" value="TreeGrafter"/>
</dbReference>
<dbReference type="OrthoDB" id="66906at2759"/>
<dbReference type="GO" id="GO:0005783">
    <property type="term" value="C:endoplasmic reticulum"/>
    <property type="evidence" value="ECO:0007669"/>
    <property type="project" value="TreeGrafter"/>
</dbReference>
<dbReference type="Pfam" id="PF13231">
    <property type="entry name" value="PMT_2"/>
    <property type="match status" value="1"/>
</dbReference>
<keyword evidence="1" id="KW-0472">Membrane</keyword>
<name>A0A8K0K0E9_LADFU</name>
<dbReference type="PANTHER" id="PTHR44395">
    <property type="match status" value="1"/>
</dbReference>
<evidence type="ECO:0000313" key="4">
    <source>
        <dbReference type="Proteomes" id="UP000792457"/>
    </source>
</evidence>
<evidence type="ECO:0000313" key="3">
    <source>
        <dbReference type="EMBL" id="KAG8225992.1"/>
    </source>
</evidence>
<dbReference type="AlphaFoldDB" id="A0A8K0K0E9"/>
<accession>A0A8K0K0E9</accession>
<sequence length="266" mass="30326">MAIQHALSTVVFLTCIVCYYNSCYCGFAFDDISAIKENRDLRPHTPLRNLFLNDFWGTPMHKEQSHKSYRPLCVLTFRWNYFLHQLEPMGYHLVNMLLHGVVCLMYFRMCSMFLPEISSFIAAMLFAVHPIHTEAVTGVVGRAETLSSVFFLAALIFYTKAAKKRRETSWKYLAFSMISVATAMLCKEQGITITGICVVYELFVAQKLRLGDVQHFVRSAIGGKVWAPSWWTPDVVKRLIVLGATTLALLILRVHIMGAKLPVFTR</sequence>
<keyword evidence="1" id="KW-1133">Transmembrane helix</keyword>
<evidence type="ECO:0000256" key="1">
    <source>
        <dbReference type="SAM" id="Phobius"/>
    </source>
</evidence>
<reference evidence="3" key="2">
    <citation type="submission" date="2017-10" db="EMBL/GenBank/DDBJ databases">
        <title>Ladona fulva Genome sequencing and assembly.</title>
        <authorList>
            <person name="Murali S."/>
            <person name="Richards S."/>
            <person name="Bandaranaike D."/>
            <person name="Bellair M."/>
            <person name="Blankenburg K."/>
            <person name="Chao H."/>
            <person name="Dinh H."/>
            <person name="Doddapaneni H."/>
            <person name="Dugan-Rocha S."/>
            <person name="Elkadiri S."/>
            <person name="Gnanaolivu R."/>
            <person name="Hernandez B."/>
            <person name="Skinner E."/>
            <person name="Javaid M."/>
            <person name="Lee S."/>
            <person name="Li M."/>
            <person name="Ming W."/>
            <person name="Munidasa M."/>
            <person name="Muniz J."/>
            <person name="Nguyen L."/>
            <person name="Hughes D."/>
            <person name="Osuji N."/>
            <person name="Pu L.-L."/>
            <person name="Puazo M."/>
            <person name="Qu C."/>
            <person name="Quiroz J."/>
            <person name="Raj R."/>
            <person name="Weissenberger G."/>
            <person name="Xin Y."/>
            <person name="Zou X."/>
            <person name="Han Y."/>
            <person name="Worley K."/>
            <person name="Muzny D."/>
            <person name="Gibbs R."/>
        </authorList>
    </citation>
    <scope>NUCLEOTIDE SEQUENCE</scope>
    <source>
        <strain evidence="3">Sampled in the wild</strain>
    </source>
</reference>
<dbReference type="PANTHER" id="PTHR44395:SF1">
    <property type="entry name" value="PROTEIN O-MANNOSYL-TRANSFERASE TMTC3"/>
    <property type="match status" value="1"/>
</dbReference>
<gene>
    <name evidence="3" type="ORF">J437_LFUL003051</name>
</gene>
<feature type="transmembrane region" description="Helical" evidence="1">
    <location>
        <begin position="114"/>
        <end position="133"/>
    </location>
</feature>
<feature type="transmembrane region" description="Helical" evidence="1">
    <location>
        <begin position="139"/>
        <end position="158"/>
    </location>
</feature>
<feature type="domain" description="Glycosyltransferase RgtA/B/C/D-like" evidence="2">
    <location>
        <begin position="93"/>
        <end position="204"/>
    </location>
</feature>
<reference evidence="3" key="1">
    <citation type="submission" date="2013-04" db="EMBL/GenBank/DDBJ databases">
        <authorList>
            <person name="Qu J."/>
            <person name="Murali S.C."/>
            <person name="Bandaranaike D."/>
            <person name="Bellair M."/>
            <person name="Blankenburg K."/>
            <person name="Chao H."/>
            <person name="Dinh H."/>
            <person name="Doddapaneni H."/>
            <person name="Downs B."/>
            <person name="Dugan-Rocha S."/>
            <person name="Elkadiri S."/>
            <person name="Gnanaolivu R.D."/>
            <person name="Hernandez B."/>
            <person name="Javaid M."/>
            <person name="Jayaseelan J.C."/>
            <person name="Lee S."/>
            <person name="Li M."/>
            <person name="Ming W."/>
            <person name="Munidasa M."/>
            <person name="Muniz J."/>
            <person name="Nguyen L."/>
            <person name="Ongeri F."/>
            <person name="Osuji N."/>
            <person name="Pu L.-L."/>
            <person name="Puazo M."/>
            <person name="Qu C."/>
            <person name="Quiroz J."/>
            <person name="Raj R."/>
            <person name="Weissenberger G."/>
            <person name="Xin Y."/>
            <person name="Zou X."/>
            <person name="Han Y."/>
            <person name="Richards S."/>
            <person name="Worley K."/>
            <person name="Muzny D."/>
            <person name="Gibbs R."/>
        </authorList>
    </citation>
    <scope>NUCLEOTIDE SEQUENCE</scope>
    <source>
        <strain evidence="3">Sampled in the wild</strain>
    </source>
</reference>
<proteinExistence type="predicted"/>
<dbReference type="InterPro" id="IPR038731">
    <property type="entry name" value="RgtA/B/C-like"/>
</dbReference>
<dbReference type="GO" id="GO:0035269">
    <property type="term" value="P:protein O-linked glycosylation via mannose"/>
    <property type="evidence" value="ECO:0007669"/>
    <property type="project" value="TreeGrafter"/>
</dbReference>
<keyword evidence="4" id="KW-1185">Reference proteome</keyword>
<protein>
    <recommendedName>
        <fullName evidence="2">Glycosyltransferase RgtA/B/C/D-like domain-containing protein</fullName>
    </recommendedName>
</protein>